<reference evidence="5 6" key="1">
    <citation type="journal article" date="2019" name="Emerg. Microbes Infect.">
        <title>Comprehensive subspecies identification of 175 nontuberculous mycobacteria species based on 7547 genomic profiles.</title>
        <authorList>
            <person name="Matsumoto Y."/>
            <person name="Kinjo T."/>
            <person name="Motooka D."/>
            <person name="Nabeya D."/>
            <person name="Jung N."/>
            <person name="Uechi K."/>
            <person name="Horii T."/>
            <person name="Iida T."/>
            <person name="Fujita J."/>
            <person name="Nakamura S."/>
        </authorList>
    </citation>
    <scope>NUCLEOTIDE SEQUENCE [LARGE SCALE GENOMIC DNA]</scope>
    <source>
        <strain evidence="5 6">JCM 17899</strain>
    </source>
</reference>
<dbReference type="CDD" id="cd02612">
    <property type="entry name" value="HAD_PGPPase"/>
    <property type="match status" value="1"/>
</dbReference>
<keyword evidence="6" id="KW-1185">Reference proteome</keyword>
<protein>
    <recommendedName>
        <fullName evidence="7">Haloacid dehalogenase</fullName>
    </recommendedName>
</protein>
<dbReference type="PANTHER" id="PTHR43344">
    <property type="entry name" value="PHOSPHOSERINE PHOSPHATASE"/>
    <property type="match status" value="1"/>
</dbReference>
<evidence type="ECO:0000256" key="2">
    <source>
        <dbReference type="ARBA" id="ARBA00022723"/>
    </source>
</evidence>
<dbReference type="InterPro" id="IPR023214">
    <property type="entry name" value="HAD_sf"/>
</dbReference>
<dbReference type="EMBL" id="AP022588">
    <property type="protein sequence ID" value="BBY30200.1"/>
    <property type="molecule type" value="Genomic_DNA"/>
</dbReference>
<dbReference type="AlphaFoldDB" id="A0A7I7QW16"/>
<keyword evidence="4" id="KW-0460">Magnesium</keyword>
<dbReference type="NCBIfam" id="TIGR01490">
    <property type="entry name" value="HAD-SF-IB-hyp1"/>
    <property type="match status" value="1"/>
</dbReference>
<sequence length="294" mass="31634">MGIGYLLAAPHVGPRCSNGRDETHTGTADPFHDVVTANRLGQTTPEAQLSAIAASPADASIGAFFDLDGTLVSGFTATAHAGHRIRRRQARAGEVLGVIEAALRYRLGRMEFERLIVKAAGYLTGDSLADLDDLGEYLFREHIETRIFEVMGRIVAAHQDRGHTVALSSSALTIHAEPVARFLGVDTVICNHFEVDDRGRLTGGIAAPIVWGPRKAEAVSRFSAAHGVALDRSYFYADGDEDIPLMQAVGMPRPVNPRSGLAAEAARRGWPVLRLSDPNPGRLSRIVAARSARR</sequence>
<dbReference type="InterPro" id="IPR006385">
    <property type="entry name" value="HAD_hydro_SerB1"/>
</dbReference>
<organism evidence="5 6">
    <name type="scientific">Mycolicibacterium sediminis</name>
    <dbReference type="NCBI Taxonomy" id="1286180"/>
    <lineage>
        <taxon>Bacteria</taxon>
        <taxon>Bacillati</taxon>
        <taxon>Actinomycetota</taxon>
        <taxon>Actinomycetes</taxon>
        <taxon>Mycobacteriales</taxon>
        <taxon>Mycobacteriaceae</taxon>
        <taxon>Mycolicibacterium</taxon>
    </lineage>
</organism>
<dbReference type="Gene3D" id="3.40.50.1000">
    <property type="entry name" value="HAD superfamily/HAD-like"/>
    <property type="match status" value="1"/>
</dbReference>
<dbReference type="SUPFAM" id="SSF56784">
    <property type="entry name" value="HAD-like"/>
    <property type="match status" value="1"/>
</dbReference>
<name>A0A7I7QW16_9MYCO</name>
<keyword evidence="2" id="KW-0479">Metal-binding</keyword>
<dbReference type="GO" id="GO:0046872">
    <property type="term" value="F:metal ion binding"/>
    <property type="evidence" value="ECO:0007669"/>
    <property type="project" value="UniProtKB-KW"/>
</dbReference>
<dbReference type="InterPro" id="IPR050582">
    <property type="entry name" value="HAD-like_SerB"/>
</dbReference>
<dbReference type="GO" id="GO:0016787">
    <property type="term" value="F:hydrolase activity"/>
    <property type="evidence" value="ECO:0007669"/>
    <property type="project" value="UniProtKB-KW"/>
</dbReference>
<evidence type="ECO:0000256" key="3">
    <source>
        <dbReference type="ARBA" id="ARBA00022801"/>
    </source>
</evidence>
<comment type="similarity">
    <text evidence="1">Belongs to the HAD-like hydrolase superfamily. SerB family.</text>
</comment>
<dbReference type="PANTHER" id="PTHR43344:SF13">
    <property type="entry name" value="PHOSPHATASE RV3661-RELATED"/>
    <property type="match status" value="1"/>
</dbReference>
<evidence type="ECO:0008006" key="7">
    <source>
        <dbReference type="Google" id="ProtNLM"/>
    </source>
</evidence>
<evidence type="ECO:0000313" key="6">
    <source>
        <dbReference type="Proteomes" id="UP000467193"/>
    </source>
</evidence>
<dbReference type="Proteomes" id="UP000467193">
    <property type="component" value="Chromosome"/>
</dbReference>
<accession>A0A7I7QW16</accession>
<proteinExistence type="inferred from homology"/>
<evidence type="ECO:0000256" key="4">
    <source>
        <dbReference type="ARBA" id="ARBA00022842"/>
    </source>
</evidence>
<dbReference type="NCBIfam" id="TIGR01488">
    <property type="entry name" value="HAD-SF-IB"/>
    <property type="match status" value="1"/>
</dbReference>
<dbReference type="Pfam" id="PF12710">
    <property type="entry name" value="HAD"/>
    <property type="match status" value="1"/>
</dbReference>
<evidence type="ECO:0000313" key="5">
    <source>
        <dbReference type="EMBL" id="BBY30200.1"/>
    </source>
</evidence>
<keyword evidence="3" id="KW-0378">Hydrolase</keyword>
<gene>
    <name evidence="5" type="ORF">MSEDJ_42960</name>
</gene>
<evidence type="ECO:0000256" key="1">
    <source>
        <dbReference type="ARBA" id="ARBA00009184"/>
    </source>
</evidence>
<dbReference type="Gene3D" id="1.20.1440.100">
    <property type="entry name" value="SG protein - dephosphorylation function"/>
    <property type="match status" value="1"/>
</dbReference>
<dbReference type="KEGG" id="msei:MSEDJ_42960"/>
<dbReference type="InterPro" id="IPR036412">
    <property type="entry name" value="HAD-like_sf"/>
</dbReference>